<dbReference type="Pfam" id="PF00688">
    <property type="entry name" value="TGFb_propeptide"/>
    <property type="match status" value="1"/>
</dbReference>
<dbReference type="PANTHER" id="PTHR11848:SF308">
    <property type="entry name" value="BMP-LIKE PROTEIN UNC-129"/>
    <property type="match status" value="1"/>
</dbReference>
<evidence type="ECO:0000313" key="10">
    <source>
        <dbReference type="WBParaSite" id="HDID_0000130601-mRNA-1"/>
    </source>
</evidence>
<dbReference type="PROSITE" id="PS51362">
    <property type="entry name" value="TGF_BETA_2"/>
    <property type="match status" value="1"/>
</dbReference>
<dbReference type="InterPro" id="IPR029034">
    <property type="entry name" value="Cystine-knot_cytokine"/>
</dbReference>
<sequence length="392" mass="45609">MGVEGVVLELGQWRTPPDFMMRLYKSTTDENGRSSVPPPFYADSVLAFLDEGPKYDSVSPYAYFFNITPFPQNTVPTQAELHLYREVQIDIELGSSDFKSHSPHRRDTKYCSFIFLKLYFVKTDAEGKESLELIEIKRMFRHFYGWIVFNVNEALNYWFQSNQNNKGLILKVTNCDGTPIRGRDEVNFIQRNNSNAGRFQPSLIVYCRAWPPCTSRYHTVQTKAKEFALNDPWHYNRVYMQDYLQFKPSPTSQFLKRSKRNNVHLKRNRPRHCRRRKMIVDFSKLNMTDWIIAPVVIDAGVCVGTCSFPLGIESNHTNHAVIQSVWSRYLRSMDPFDQISANTQSKRSMTPPPLPCCVPHELYELPMLFFQGDNQVVLNHRPDMIVQSCGCK</sequence>
<keyword evidence="4 6" id="KW-0339">Growth factor</keyword>
<comment type="similarity">
    <text evidence="2 6">Belongs to the TGF-beta family.</text>
</comment>
<organism evidence="10">
    <name type="scientific">Hymenolepis diminuta</name>
    <name type="common">Rat tapeworm</name>
    <dbReference type="NCBI Taxonomy" id="6216"/>
    <lineage>
        <taxon>Eukaryota</taxon>
        <taxon>Metazoa</taxon>
        <taxon>Spiralia</taxon>
        <taxon>Lophotrochozoa</taxon>
        <taxon>Platyhelminthes</taxon>
        <taxon>Cestoda</taxon>
        <taxon>Eucestoda</taxon>
        <taxon>Cyclophyllidea</taxon>
        <taxon>Hymenolepididae</taxon>
        <taxon>Hymenolepis</taxon>
    </lineage>
</organism>
<evidence type="ECO:0000256" key="5">
    <source>
        <dbReference type="ARBA" id="ARBA00023157"/>
    </source>
</evidence>
<dbReference type="GO" id="GO:0008083">
    <property type="term" value="F:growth factor activity"/>
    <property type="evidence" value="ECO:0007669"/>
    <property type="project" value="UniProtKB-KW"/>
</dbReference>
<evidence type="ECO:0000256" key="6">
    <source>
        <dbReference type="RuleBase" id="RU000354"/>
    </source>
</evidence>
<dbReference type="OrthoDB" id="5987191at2759"/>
<dbReference type="Proteomes" id="UP000274504">
    <property type="component" value="Unassembled WGS sequence"/>
</dbReference>
<protein>
    <submittedName>
        <fullName evidence="10">TGF_BETA_2 domain-containing protein</fullName>
    </submittedName>
</protein>
<reference evidence="10" key="1">
    <citation type="submission" date="2016-04" db="UniProtKB">
        <authorList>
            <consortium name="WormBaseParasite"/>
        </authorList>
    </citation>
    <scope>IDENTIFICATION</scope>
</reference>
<keyword evidence="3" id="KW-0964">Secreted</keyword>
<dbReference type="AlphaFoldDB" id="A0A158QCD1"/>
<evidence type="ECO:0000259" key="7">
    <source>
        <dbReference type="PROSITE" id="PS51362"/>
    </source>
</evidence>
<comment type="subcellular location">
    <subcellularLocation>
        <location evidence="1">Secreted</location>
    </subcellularLocation>
</comment>
<dbReference type="InterPro" id="IPR001111">
    <property type="entry name" value="TGF-b_propeptide"/>
</dbReference>
<feature type="domain" description="TGF-beta family profile" evidence="7">
    <location>
        <begin position="257"/>
        <end position="392"/>
    </location>
</feature>
<reference evidence="8 9" key="2">
    <citation type="submission" date="2018-11" db="EMBL/GenBank/DDBJ databases">
        <authorList>
            <consortium name="Pathogen Informatics"/>
        </authorList>
    </citation>
    <scope>NUCLEOTIDE SEQUENCE [LARGE SCALE GENOMIC DNA]</scope>
</reference>
<gene>
    <name evidence="8" type="ORF">HDID_LOCUS1307</name>
</gene>
<evidence type="ECO:0000256" key="2">
    <source>
        <dbReference type="ARBA" id="ARBA00006656"/>
    </source>
</evidence>
<dbReference type="GO" id="GO:0005125">
    <property type="term" value="F:cytokine activity"/>
    <property type="evidence" value="ECO:0007669"/>
    <property type="project" value="TreeGrafter"/>
</dbReference>
<evidence type="ECO:0000256" key="4">
    <source>
        <dbReference type="ARBA" id="ARBA00023030"/>
    </source>
</evidence>
<evidence type="ECO:0000256" key="3">
    <source>
        <dbReference type="ARBA" id="ARBA00022525"/>
    </source>
</evidence>
<dbReference type="WBParaSite" id="HDID_0000130601-mRNA-1">
    <property type="protein sequence ID" value="HDID_0000130601-mRNA-1"/>
    <property type="gene ID" value="HDID_0000130601"/>
</dbReference>
<evidence type="ECO:0000313" key="8">
    <source>
        <dbReference type="EMBL" id="VDL18768.1"/>
    </source>
</evidence>
<dbReference type="SMART" id="SM00204">
    <property type="entry name" value="TGFB"/>
    <property type="match status" value="1"/>
</dbReference>
<dbReference type="PANTHER" id="PTHR11848">
    <property type="entry name" value="TGF-BETA FAMILY"/>
    <property type="match status" value="1"/>
</dbReference>
<name>A0A158QCD1_HYMDI</name>
<accession>A0A158QCD1</accession>
<dbReference type="InterPro" id="IPR015615">
    <property type="entry name" value="TGF-beta-rel"/>
</dbReference>
<dbReference type="EMBL" id="UYSG01000235">
    <property type="protein sequence ID" value="VDL18768.1"/>
    <property type="molecule type" value="Genomic_DNA"/>
</dbReference>
<proteinExistence type="inferred from homology"/>
<dbReference type="Gene3D" id="2.60.120.970">
    <property type="match status" value="1"/>
</dbReference>
<dbReference type="Pfam" id="PF00019">
    <property type="entry name" value="TGF_beta"/>
    <property type="match status" value="1"/>
</dbReference>
<evidence type="ECO:0000256" key="1">
    <source>
        <dbReference type="ARBA" id="ARBA00004613"/>
    </source>
</evidence>
<dbReference type="SUPFAM" id="SSF57501">
    <property type="entry name" value="Cystine-knot cytokines"/>
    <property type="match status" value="1"/>
</dbReference>
<evidence type="ECO:0000313" key="9">
    <source>
        <dbReference type="Proteomes" id="UP000274504"/>
    </source>
</evidence>
<dbReference type="CDD" id="cd13756">
    <property type="entry name" value="TGF_beta_BMPs_GDFs"/>
    <property type="match status" value="1"/>
</dbReference>
<dbReference type="InterPro" id="IPR001839">
    <property type="entry name" value="TGF-b_C"/>
</dbReference>
<dbReference type="STRING" id="6216.A0A158QCD1"/>
<dbReference type="Gene3D" id="2.10.90.10">
    <property type="entry name" value="Cystine-knot cytokines"/>
    <property type="match status" value="1"/>
</dbReference>
<keyword evidence="5" id="KW-1015">Disulfide bond</keyword>
<dbReference type="GO" id="GO:0005615">
    <property type="term" value="C:extracellular space"/>
    <property type="evidence" value="ECO:0007669"/>
    <property type="project" value="TreeGrafter"/>
</dbReference>